<organism evidence="8">
    <name type="scientific">Vibrio chaetopteri</name>
    <dbReference type="NCBI Taxonomy" id="3016528"/>
    <lineage>
        <taxon>Bacteria</taxon>
        <taxon>Pseudomonadati</taxon>
        <taxon>Pseudomonadota</taxon>
        <taxon>Gammaproteobacteria</taxon>
        <taxon>Vibrionales</taxon>
        <taxon>Vibrionaceae</taxon>
        <taxon>Vibrio</taxon>
    </lineage>
</organism>
<keyword evidence="3 6" id="KW-0812">Transmembrane</keyword>
<accession>A0AAU8BE17</accession>
<dbReference type="EMBL" id="CP115920">
    <property type="protein sequence ID" value="XCD14575.1"/>
    <property type="molecule type" value="Genomic_DNA"/>
</dbReference>
<sequence length="320" mass="36035">MSMTLFFVLIFTAVFIISQALILPAAGKKVKHIELTKRLNKAKGQLDSESITLLNDYYNKSLSPIDRRLVSIKYFANMKKMLELAGVKMGLGDILARTILICLLITVALLLMDYPWYLGLVASVIIISGVIFYINWKINSRLEKFEEQLPEALDIMRRMLQAGQPLTQAFREVGYELPNPAGEEFKHTFNLLNFGYDLKIAILSMADRVPTVSMLAFSSAVLLQKDTGGNLAENLQKVSVVLRARFKLARKIKTLSAESRMGAWILVLAPFVLFMALYLGNREFVEPLWTDPRGIKSVIFGMVSLLIGAIWIKKVVNIEV</sequence>
<keyword evidence="2" id="KW-1003">Cell membrane</keyword>
<dbReference type="KEGG" id="vck:PG915_08075"/>
<dbReference type="Pfam" id="PF00482">
    <property type="entry name" value="T2SSF"/>
    <property type="match status" value="1"/>
</dbReference>
<feature type="transmembrane region" description="Helical" evidence="6">
    <location>
        <begin position="6"/>
        <end position="27"/>
    </location>
</feature>
<dbReference type="AlphaFoldDB" id="A0AAU8BE17"/>
<dbReference type="InterPro" id="IPR042094">
    <property type="entry name" value="T2SS_GspF_sf"/>
</dbReference>
<evidence type="ECO:0000256" key="3">
    <source>
        <dbReference type="ARBA" id="ARBA00022692"/>
    </source>
</evidence>
<evidence type="ECO:0000256" key="2">
    <source>
        <dbReference type="ARBA" id="ARBA00022475"/>
    </source>
</evidence>
<keyword evidence="4 6" id="KW-1133">Transmembrane helix</keyword>
<dbReference type="Gene3D" id="1.20.81.30">
    <property type="entry name" value="Type II secretion system (T2SS), domain F"/>
    <property type="match status" value="1"/>
</dbReference>
<reference evidence="8" key="1">
    <citation type="submission" date="2023-01" db="EMBL/GenBank/DDBJ databases">
        <title>Vibrio sp. CB1-14 genome sequencing.</title>
        <authorList>
            <person name="Otstavnykh N."/>
            <person name="Isaeva M."/>
            <person name="Meleshko D."/>
        </authorList>
    </citation>
    <scope>NUCLEOTIDE SEQUENCE</scope>
    <source>
        <strain evidence="8">CB1-14</strain>
    </source>
</reference>
<keyword evidence="5 6" id="KW-0472">Membrane</keyword>
<evidence type="ECO:0000313" key="8">
    <source>
        <dbReference type="EMBL" id="XCD14575.1"/>
    </source>
</evidence>
<evidence type="ECO:0000256" key="6">
    <source>
        <dbReference type="SAM" id="Phobius"/>
    </source>
</evidence>
<evidence type="ECO:0000256" key="5">
    <source>
        <dbReference type="ARBA" id="ARBA00023136"/>
    </source>
</evidence>
<gene>
    <name evidence="8" type="ORF">PG915_08075</name>
</gene>
<name>A0AAU8BE17_9VIBR</name>
<feature type="transmembrane region" description="Helical" evidence="6">
    <location>
        <begin position="261"/>
        <end position="279"/>
    </location>
</feature>
<dbReference type="PANTHER" id="PTHR35007:SF1">
    <property type="entry name" value="PILUS ASSEMBLY PROTEIN"/>
    <property type="match status" value="1"/>
</dbReference>
<dbReference type="GO" id="GO:0005886">
    <property type="term" value="C:plasma membrane"/>
    <property type="evidence" value="ECO:0007669"/>
    <property type="project" value="UniProtKB-SubCell"/>
</dbReference>
<dbReference type="InterPro" id="IPR018076">
    <property type="entry name" value="T2SS_GspF_dom"/>
</dbReference>
<proteinExistence type="predicted"/>
<feature type="transmembrane region" description="Helical" evidence="6">
    <location>
        <begin position="294"/>
        <end position="312"/>
    </location>
</feature>
<dbReference type="PANTHER" id="PTHR35007">
    <property type="entry name" value="INTEGRAL MEMBRANE PROTEIN-RELATED"/>
    <property type="match status" value="1"/>
</dbReference>
<feature type="domain" description="Type II secretion system protein GspF" evidence="7">
    <location>
        <begin position="153"/>
        <end position="277"/>
    </location>
</feature>
<protein>
    <submittedName>
        <fullName evidence="8">Type II secretion system F family protein</fullName>
    </submittedName>
</protein>
<evidence type="ECO:0000256" key="4">
    <source>
        <dbReference type="ARBA" id="ARBA00022989"/>
    </source>
</evidence>
<comment type="subcellular location">
    <subcellularLocation>
        <location evidence="1">Cell membrane</location>
        <topology evidence="1">Multi-pass membrane protein</topology>
    </subcellularLocation>
</comment>
<evidence type="ECO:0000259" key="7">
    <source>
        <dbReference type="Pfam" id="PF00482"/>
    </source>
</evidence>
<evidence type="ECO:0000256" key="1">
    <source>
        <dbReference type="ARBA" id="ARBA00004651"/>
    </source>
</evidence>
<feature type="transmembrane region" description="Helical" evidence="6">
    <location>
        <begin position="94"/>
        <end position="111"/>
    </location>
</feature>
<feature type="transmembrane region" description="Helical" evidence="6">
    <location>
        <begin position="117"/>
        <end position="136"/>
    </location>
</feature>